<dbReference type="PANTHER" id="PTHR43767:SF1">
    <property type="entry name" value="NONRIBOSOMAL PEPTIDE SYNTHASE PES1 (EUROFUNG)-RELATED"/>
    <property type="match status" value="1"/>
</dbReference>
<dbReference type="PANTHER" id="PTHR43767">
    <property type="entry name" value="LONG-CHAIN-FATTY-ACID--COA LIGASE"/>
    <property type="match status" value="1"/>
</dbReference>
<dbReference type="Pfam" id="PF13193">
    <property type="entry name" value="AMP-binding_C"/>
    <property type="match status" value="1"/>
</dbReference>
<dbReference type="PROSITE" id="PS00455">
    <property type="entry name" value="AMP_BINDING"/>
    <property type="match status" value="1"/>
</dbReference>
<evidence type="ECO:0000313" key="4">
    <source>
        <dbReference type="Proteomes" id="UP000280346"/>
    </source>
</evidence>
<gene>
    <name evidence="3" type="ORF">EJ913_11725</name>
</gene>
<evidence type="ECO:0000313" key="3">
    <source>
        <dbReference type="EMBL" id="RUQ71327.1"/>
    </source>
</evidence>
<dbReference type="AlphaFoldDB" id="A0A433J945"/>
<dbReference type="OrthoDB" id="9803968at2"/>
<keyword evidence="3" id="KW-0436">Ligase</keyword>
<comment type="caution">
    <text evidence="3">The sequence shown here is derived from an EMBL/GenBank/DDBJ whole genome shotgun (WGS) entry which is preliminary data.</text>
</comment>
<dbReference type="InterPro" id="IPR025110">
    <property type="entry name" value="AMP-bd_C"/>
</dbReference>
<dbReference type="InterPro" id="IPR000873">
    <property type="entry name" value="AMP-dep_synth/lig_dom"/>
</dbReference>
<evidence type="ECO:0000259" key="2">
    <source>
        <dbReference type="Pfam" id="PF13193"/>
    </source>
</evidence>
<dbReference type="InterPro" id="IPR042099">
    <property type="entry name" value="ANL_N_sf"/>
</dbReference>
<sequence length="542" mass="58151">MAWPDGEGFPKRRELLFGTRLVPCYSERPKTLDAMFRAAVERAPGNEAMVDGARRYSYRDLDAQVTKAAAALAARGAVQGDRLALVLSNRAEFLIALLAATRIGVVAVPVSAREQKPGITGILNDCEARFLVHDAELTDRMPDADAVPSLALRLSVGAAAGAAGRFEDLLDGPDAALPAVAWGEEDTAVILYTSGTTGKPKGALLAHVNIIHSAMHFEECWRFRDGERAVLAVPASHVTGLVAVVLAMVRVAGCVILMPAFDVNGFLALASRERMTNTVLVPAMYNLALLRGDFTRHDLSSWRIGGFGGAPMPEATVEAMAERLPALHLLNAYGSTECATIIAVVPVGHTRACLDAVGMCVPCGDLRVVDEDGRECPPGATGEVWIRGPMTIRGYWNREDATRDSFVDGYWRSGDIGSVDAQGYVRLFDRKGDVINRGGYKIYSVELENALARHPEVVEVAAVAHPDPVMGEKIHVFVIAKSAALTAEDVKAFCRAAVAEYKVPDHVTLLEDALPRNANGKVTKRVLRDRVLSGELGGGPAR</sequence>
<name>A0A433J945_9PROT</name>
<dbReference type="Gene3D" id="3.30.300.30">
    <property type="match status" value="1"/>
</dbReference>
<feature type="domain" description="AMP-binding enzyme C-terminal" evidence="2">
    <location>
        <begin position="446"/>
        <end position="521"/>
    </location>
</feature>
<dbReference type="RefSeq" id="WP_126997988.1">
    <property type="nucleotide sequence ID" value="NZ_JBNPXW010000003.1"/>
</dbReference>
<dbReference type="Proteomes" id="UP000280346">
    <property type="component" value="Unassembled WGS sequence"/>
</dbReference>
<dbReference type="Pfam" id="PF00501">
    <property type="entry name" value="AMP-binding"/>
    <property type="match status" value="1"/>
</dbReference>
<dbReference type="Gene3D" id="3.40.50.12780">
    <property type="entry name" value="N-terminal domain of ligase-like"/>
    <property type="match status" value="1"/>
</dbReference>
<proteinExistence type="predicted"/>
<dbReference type="SUPFAM" id="SSF56801">
    <property type="entry name" value="Acetyl-CoA synthetase-like"/>
    <property type="match status" value="1"/>
</dbReference>
<keyword evidence="4" id="KW-1185">Reference proteome</keyword>
<dbReference type="GO" id="GO:0016878">
    <property type="term" value="F:acid-thiol ligase activity"/>
    <property type="evidence" value="ECO:0007669"/>
    <property type="project" value="UniProtKB-ARBA"/>
</dbReference>
<dbReference type="InterPro" id="IPR020845">
    <property type="entry name" value="AMP-binding_CS"/>
</dbReference>
<protein>
    <submittedName>
        <fullName evidence="3">Long-chain fatty acid--CoA ligase</fullName>
    </submittedName>
</protein>
<evidence type="ECO:0000259" key="1">
    <source>
        <dbReference type="Pfam" id="PF00501"/>
    </source>
</evidence>
<dbReference type="InterPro" id="IPR045851">
    <property type="entry name" value="AMP-bd_C_sf"/>
</dbReference>
<dbReference type="EMBL" id="RZIJ01000008">
    <property type="protein sequence ID" value="RUQ71327.1"/>
    <property type="molecule type" value="Genomic_DNA"/>
</dbReference>
<dbReference type="InterPro" id="IPR050237">
    <property type="entry name" value="ATP-dep_AMP-bd_enzyme"/>
</dbReference>
<reference evidence="3 4" key="1">
    <citation type="submission" date="2018-12" db="EMBL/GenBank/DDBJ databases">
        <authorList>
            <person name="Yang Y."/>
        </authorList>
    </citation>
    <scope>NUCLEOTIDE SEQUENCE [LARGE SCALE GENOMIC DNA]</scope>
    <source>
        <strain evidence="3 4">GSF71</strain>
    </source>
</reference>
<accession>A0A433J945</accession>
<organism evidence="3 4">
    <name type="scientific">Azospirillum doebereinerae</name>
    <dbReference type="NCBI Taxonomy" id="92933"/>
    <lineage>
        <taxon>Bacteria</taxon>
        <taxon>Pseudomonadati</taxon>
        <taxon>Pseudomonadota</taxon>
        <taxon>Alphaproteobacteria</taxon>
        <taxon>Rhodospirillales</taxon>
        <taxon>Azospirillaceae</taxon>
        <taxon>Azospirillum</taxon>
    </lineage>
</organism>
<feature type="domain" description="AMP-dependent synthetase/ligase" evidence="1">
    <location>
        <begin position="36"/>
        <end position="396"/>
    </location>
</feature>